<feature type="transmembrane region" description="Helical" evidence="1">
    <location>
        <begin position="37"/>
        <end position="56"/>
    </location>
</feature>
<keyword evidence="1" id="KW-0472">Membrane</keyword>
<evidence type="ECO:0000313" key="2">
    <source>
        <dbReference type="EMBL" id="KKM26938.1"/>
    </source>
</evidence>
<feature type="transmembrane region" description="Helical" evidence="1">
    <location>
        <begin position="6"/>
        <end position="25"/>
    </location>
</feature>
<dbReference type="AlphaFoldDB" id="A0A0F9KY40"/>
<sequence length="62" mass="6953">MVINSAMIASGFPTIVFNCFAYGTFEFFNAAKIFFEAVALLYSVIHASIMFFFARIHTLCIS</sequence>
<comment type="caution">
    <text evidence="2">The sequence shown here is derived from an EMBL/GenBank/DDBJ whole genome shotgun (WGS) entry which is preliminary data.</text>
</comment>
<organism evidence="2">
    <name type="scientific">marine sediment metagenome</name>
    <dbReference type="NCBI Taxonomy" id="412755"/>
    <lineage>
        <taxon>unclassified sequences</taxon>
        <taxon>metagenomes</taxon>
        <taxon>ecological metagenomes</taxon>
    </lineage>
</organism>
<evidence type="ECO:0000256" key="1">
    <source>
        <dbReference type="SAM" id="Phobius"/>
    </source>
</evidence>
<keyword evidence="1" id="KW-0812">Transmembrane</keyword>
<name>A0A0F9KY40_9ZZZZ</name>
<gene>
    <name evidence="2" type="ORF">LCGC14_1579740</name>
</gene>
<dbReference type="EMBL" id="LAZR01012417">
    <property type="protein sequence ID" value="KKM26938.1"/>
    <property type="molecule type" value="Genomic_DNA"/>
</dbReference>
<accession>A0A0F9KY40</accession>
<proteinExistence type="predicted"/>
<keyword evidence="1" id="KW-1133">Transmembrane helix</keyword>
<protein>
    <submittedName>
        <fullName evidence="2">Uncharacterized protein</fullName>
    </submittedName>
</protein>
<reference evidence="2" key="1">
    <citation type="journal article" date="2015" name="Nature">
        <title>Complex archaea that bridge the gap between prokaryotes and eukaryotes.</title>
        <authorList>
            <person name="Spang A."/>
            <person name="Saw J.H."/>
            <person name="Jorgensen S.L."/>
            <person name="Zaremba-Niedzwiedzka K."/>
            <person name="Martijn J."/>
            <person name="Lind A.E."/>
            <person name="van Eijk R."/>
            <person name="Schleper C."/>
            <person name="Guy L."/>
            <person name="Ettema T.J."/>
        </authorList>
    </citation>
    <scope>NUCLEOTIDE SEQUENCE</scope>
</reference>